<evidence type="ECO:0000259" key="1">
    <source>
        <dbReference type="Pfam" id="PF08241"/>
    </source>
</evidence>
<dbReference type="GO" id="GO:0008168">
    <property type="term" value="F:methyltransferase activity"/>
    <property type="evidence" value="ECO:0007669"/>
    <property type="project" value="UniProtKB-KW"/>
</dbReference>
<evidence type="ECO:0000313" key="3">
    <source>
        <dbReference type="Proteomes" id="UP001301152"/>
    </source>
</evidence>
<dbReference type="SUPFAM" id="SSF53335">
    <property type="entry name" value="S-adenosyl-L-methionine-dependent methyltransferases"/>
    <property type="match status" value="1"/>
</dbReference>
<name>A0ABT3QEU1_9PROT</name>
<dbReference type="RefSeq" id="WP_158092789.1">
    <property type="nucleotide sequence ID" value="NZ_JAPIUZ010000003.1"/>
</dbReference>
<dbReference type="EMBL" id="JAPIUZ010000003">
    <property type="protein sequence ID" value="MCX2563814.1"/>
    <property type="molecule type" value="Genomic_DNA"/>
</dbReference>
<dbReference type="InterPro" id="IPR029063">
    <property type="entry name" value="SAM-dependent_MTases_sf"/>
</dbReference>
<dbReference type="Proteomes" id="UP001301152">
    <property type="component" value="Unassembled WGS sequence"/>
</dbReference>
<accession>A0ABT3QEU1</accession>
<gene>
    <name evidence="2" type="ORF">OQ497_07585</name>
</gene>
<feature type="domain" description="Methyltransferase type 11" evidence="1">
    <location>
        <begin position="64"/>
        <end position="115"/>
    </location>
</feature>
<organism evidence="2 3">
    <name type="scientific">Acetobacter thailandicus</name>
    <dbReference type="NCBI Taxonomy" id="1502842"/>
    <lineage>
        <taxon>Bacteria</taxon>
        <taxon>Pseudomonadati</taxon>
        <taxon>Pseudomonadota</taxon>
        <taxon>Alphaproteobacteria</taxon>
        <taxon>Acetobacterales</taxon>
        <taxon>Acetobacteraceae</taxon>
        <taxon>Acetobacter</taxon>
    </lineage>
</organism>
<sequence>MSLLHRQVRVFWPDLTAGQKVLGVGYASPCLRAWPGLQMNPVSVVLPHYDGVKRGGAGLRDSMVHTLVGEAGVLPFQSESFDRVVLMHAFQTQRQAVRLLREAAQVLRDDGRMILIFPAALTGRSRLKHTPFARELAFSSYTIKRLLDLACLKAERQEKMFFLPLTWECKNAHINFVSDIAGKMFVPGLGSLCVIEVVKNINAPLTLPLPVWQRRWRRYISHRPAFLRSFIR</sequence>
<comment type="caution">
    <text evidence="2">The sequence shown here is derived from an EMBL/GenBank/DDBJ whole genome shotgun (WGS) entry which is preliminary data.</text>
</comment>
<keyword evidence="2" id="KW-0808">Transferase</keyword>
<keyword evidence="3" id="KW-1185">Reference proteome</keyword>
<dbReference type="Gene3D" id="3.40.50.150">
    <property type="entry name" value="Vaccinia Virus protein VP39"/>
    <property type="match status" value="1"/>
</dbReference>
<reference evidence="2 3" key="1">
    <citation type="submission" date="2022-11" db="EMBL/GenBank/DDBJ databases">
        <title>Genome sequencing of Acetobacter type strain.</title>
        <authorList>
            <person name="Heo J."/>
            <person name="Lee D."/>
            <person name="Han B.-H."/>
            <person name="Hong S.-B."/>
            <person name="Kwon S.-W."/>
        </authorList>
    </citation>
    <scope>NUCLEOTIDE SEQUENCE [LARGE SCALE GENOMIC DNA]</scope>
    <source>
        <strain evidence="2 3">KACC 21253</strain>
    </source>
</reference>
<dbReference type="InterPro" id="IPR013216">
    <property type="entry name" value="Methyltransf_11"/>
</dbReference>
<protein>
    <submittedName>
        <fullName evidence="2">Methyltransferase domain-containing protein</fullName>
    </submittedName>
</protein>
<dbReference type="GO" id="GO:0032259">
    <property type="term" value="P:methylation"/>
    <property type="evidence" value="ECO:0007669"/>
    <property type="project" value="UniProtKB-KW"/>
</dbReference>
<proteinExistence type="predicted"/>
<evidence type="ECO:0000313" key="2">
    <source>
        <dbReference type="EMBL" id="MCX2563814.1"/>
    </source>
</evidence>
<keyword evidence="2" id="KW-0489">Methyltransferase</keyword>
<dbReference type="Pfam" id="PF08241">
    <property type="entry name" value="Methyltransf_11"/>
    <property type="match status" value="1"/>
</dbReference>